<protein>
    <submittedName>
        <fullName evidence="3">Uncharacterized protein</fullName>
    </submittedName>
</protein>
<dbReference type="AlphaFoldDB" id="A0A0A3IZS6"/>
<feature type="transmembrane region" description="Helical" evidence="2">
    <location>
        <begin position="80"/>
        <end position="98"/>
    </location>
</feature>
<feature type="compositionally biased region" description="Basic residues" evidence="1">
    <location>
        <begin position="227"/>
        <end position="237"/>
    </location>
</feature>
<sequence>MSNKDKLVNNALNLLELKKLNSTALFKESIKRNMKISKKRAIFLIFLFLFCFYVLFRIVFQKTPAISIISDLTVNVNTVIIPIFAVLITGYAIFQALANENTITNMLTVVNEGEDKISKFAIYNLYFFGVICSYLSLIIINFILLVVFKYLPADWSNPFFAETTNEIVAAILISMYVTVLINFMIEVKSYVYNLFQVFLTNAIESAITRVKSVEEKPHTAPAERTNRRLRKKGKRKR</sequence>
<reference evidence="3 4" key="1">
    <citation type="submission" date="2014-02" db="EMBL/GenBank/DDBJ databases">
        <title>Draft genome sequence of Lysinibacillus odysseyi NBRC 100172.</title>
        <authorList>
            <person name="Zhang F."/>
            <person name="Wang G."/>
            <person name="Zhang L."/>
        </authorList>
    </citation>
    <scope>NUCLEOTIDE SEQUENCE [LARGE SCALE GENOMIC DNA]</scope>
    <source>
        <strain evidence="3 4">NBRC 100172</strain>
    </source>
</reference>
<organism evidence="3 4">
    <name type="scientific">Lysinibacillus odysseyi 34hs-1 = NBRC 100172</name>
    <dbReference type="NCBI Taxonomy" id="1220589"/>
    <lineage>
        <taxon>Bacteria</taxon>
        <taxon>Bacillati</taxon>
        <taxon>Bacillota</taxon>
        <taxon>Bacilli</taxon>
        <taxon>Bacillales</taxon>
        <taxon>Bacillaceae</taxon>
        <taxon>Lysinibacillus</taxon>
    </lineage>
</organism>
<evidence type="ECO:0000256" key="1">
    <source>
        <dbReference type="SAM" id="MobiDB-lite"/>
    </source>
</evidence>
<gene>
    <name evidence="3" type="ORF">CD32_01765</name>
</gene>
<dbReference type="RefSeq" id="WP_036150520.1">
    <property type="nucleotide sequence ID" value="NZ_AVCX01000023.1"/>
</dbReference>
<proteinExistence type="predicted"/>
<keyword evidence="2" id="KW-0472">Membrane</keyword>
<comment type="caution">
    <text evidence="3">The sequence shown here is derived from an EMBL/GenBank/DDBJ whole genome shotgun (WGS) entry which is preliminary data.</text>
</comment>
<evidence type="ECO:0000256" key="2">
    <source>
        <dbReference type="SAM" id="Phobius"/>
    </source>
</evidence>
<evidence type="ECO:0000313" key="4">
    <source>
        <dbReference type="Proteomes" id="UP000030437"/>
    </source>
</evidence>
<feature type="transmembrane region" description="Helical" evidence="2">
    <location>
        <begin position="41"/>
        <end position="60"/>
    </location>
</feature>
<feature type="region of interest" description="Disordered" evidence="1">
    <location>
        <begin position="216"/>
        <end position="237"/>
    </location>
</feature>
<keyword evidence="4" id="KW-1185">Reference proteome</keyword>
<keyword evidence="2" id="KW-1133">Transmembrane helix</keyword>
<dbReference type="Proteomes" id="UP000030437">
    <property type="component" value="Unassembled WGS sequence"/>
</dbReference>
<feature type="transmembrane region" description="Helical" evidence="2">
    <location>
        <begin position="167"/>
        <end position="185"/>
    </location>
</feature>
<feature type="transmembrane region" description="Helical" evidence="2">
    <location>
        <begin position="125"/>
        <end position="147"/>
    </location>
</feature>
<accession>A0A0A3IZS6</accession>
<dbReference type="EMBL" id="JPVP01000040">
    <property type="protein sequence ID" value="KGR88413.1"/>
    <property type="molecule type" value="Genomic_DNA"/>
</dbReference>
<evidence type="ECO:0000313" key="3">
    <source>
        <dbReference type="EMBL" id="KGR88413.1"/>
    </source>
</evidence>
<name>A0A0A3IZS6_9BACI</name>
<dbReference type="OrthoDB" id="2990875at2"/>
<keyword evidence="2" id="KW-0812">Transmembrane</keyword>